<feature type="region of interest" description="Disordered" evidence="1">
    <location>
        <begin position="1"/>
        <end position="20"/>
    </location>
</feature>
<evidence type="ECO:0000313" key="4">
    <source>
        <dbReference type="Proteomes" id="UP000800981"/>
    </source>
</evidence>
<evidence type="ECO:0000256" key="1">
    <source>
        <dbReference type="SAM" id="MobiDB-lite"/>
    </source>
</evidence>
<proteinExistence type="predicted"/>
<feature type="domain" description="DUF8129" evidence="2">
    <location>
        <begin position="98"/>
        <end position="153"/>
    </location>
</feature>
<organism evidence="3 4">
    <name type="scientific">Motilibacter deserti</name>
    <dbReference type="NCBI Taxonomy" id="2714956"/>
    <lineage>
        <taxon>Bacteria</taxon>
        <taxon>Bacillati</taxon>
        <taxon>Actinomycetota</taxon>
        <taxon>Actinomycetes</taxon>
        <taxon>Motilibacterales</taxon>
        <taxon>Motilibacteraceae</taxon>
        <taxon>Motilibacter</taxon>
    </lineage>
</organism>
<feature type="region of interest" description="Disordered" evidence="1">
    <location>
        <begin position="54"/>
        <end position="99"/>
    </location>
</feature>
<feature type="compositionally biased region" description="Low complexity" evidence="1">
    <location>
        <begin position="63"/>
        <end position="90"/>
    </location>
</feature>
<dbReference type="InterPro" id="IPR058442">
    <property type="entry name" value="DUF8129"/>
</dbReference>
<dbReference type="Pfam" id="PF26450">
    <property type="entry name" value="DUF8129"/>
    <property type="match status" value="1"/>
</dbReference>
<keyword evidence="4" id="KW-1185">Reference proteome</keyword>
<gene>
    <name evidence="3" type="ORF">G9H71_17095</name>
</gene>
<accession>A0ABX0H239</accession>
<feature type="compositionally biased region" description="Low complexity" evidence="1">
    <location>
        <begin position="169"/>
        <end position="182"/>
    </location>
</feature>
<protein>
    <recommendedName>
        <fullName evidence="2">DUF8129 domain-containing protein</fullName>
    </recommendedName>
</protein>
<evidence type="ECO:0000259" key="2">
    <source>
        <dbReference type="Pfam" id="PF26450"/>
    </source>
</evidence>
<evidence type="ECO:0000313" key="3">
    <source>
        <dbReference type="EMBL" id="NHC15498.1"/>
    </source>
</evidence>
<reference evidence="3 4" key="1">
    <citation type="submission" date="2020-03" db="EMBL/GenBank/DDBJ databases">
        <title>Two novel Motilibacter sp.</title>
        <authorList>
            <person name="Liu S."/>
        </authorList>
    </citation>
    <scope>NUCLEOTIDE SEQUENCE [LARGE SCALE GENOMIC DNA]</scope>
    <source>
        <strain evidence="3 4">E257</strain>
    </source>
</reference>
<dbReference type="RefSeq" id="WP_166283951.1">
    <property type="nucleotide sequence ID" value="NZ_JAANNP010000033.1"/>
</dbReference>
<dbReference type="Proteomes" id="UP000800981">
    <property type="component" value="Unassembled WGS sequence"/>
</dbReference>
<comment type="caution">
    <text evidence="3">The sequence shown here is derived from an EMBL/GenBank/DDBJ whole genome shotgun (WGS) entry which is preliminary data.</text>
</comment>
<name>A0ABX0H239_9ACTN</name>
<feature type="compositionally biased region" description="Polar residues" evidence="1">
    <location>
        <begin position="1"/>
        <end position="11"/>
    </location>
</feature>
<sequence length="182" mass="18378">MRVPAVSTSSLPAVRHRSGTGSGKRLAALLALTLGSAGAAFVLVRRLGITPPWASTKQPPAYETPAAREAGAPGAATAAAEEAAEQAGTPDGATLHTDDLPIEDYDHLTVGSLQSRIRSLSVEELTVVRAYEAAHAHRLQVTTMLDNRIAKLRAEAAPGPDAGTGAGTGTEAAAAGSAAPNA</sequence>
<feature type="region of interest" description="Disordered" evidence="1">
    <location>
        <begin position="157"/>
        <end position="182"/>
    </location>
</feature>
<dbReference type="EMBL" id="JAANNP010000033">
    <property type="protein sequence ID" value="NHC15498.1"/>
    <property type="molecule type" value="Genomic_DNA"/>
</dbReference>